<evidence type="ECO:0000313" key="3">
    <source>
        <dbReference type="EMBL" id="GIG14771.1"/>
    </source>
</evidence>
<comment type="caution">
    <text evidence="3">The sequence shown here is derived from an EMBL/GenBank/DDBJ whole genome shotgun (WGS) entry which is preliminary data.</text>
</comment>
<dbReference type="GO" id="GO:0003825">
    <property type="term" value="F:alpha,alpha-trehalose-phosphate synthase (UDP-forming) activity"/>
    <property type="evidence" value="ECO:0007669"/>
    <property type="project" value="TreeGrafter"/>
</dbReference>
<evidence type="ECO:0000256" key="1">
    <source>
        <dbReference type="ARBA" id="ARBA00008799"/>
    </source>
</evidence>
<dbReference type="InterPro" id="IPR001830">
    <property type="entry name" value="Glyco_trans_20"/>
</dbReference>
<keyword evidence="4" id="KW-1185">Reference proteome</keyword>
<dbReference type="EMBL" id="BONJ01000016">
    <property type="protein sequence ID" value="GIG14771.1"/>
    <property type="molecule type" value="Genomic_DNA"/>
</dbReference>
<dbReference type="PANTHER" id="PTHR10788">
    <property type="entry name" value="TREHALOSE-6-PHOSPHATE SYNTHASE"/>
    <property type="match status" value="1"/>
</dbReference>
<sequence length="525" mass="57965">MASAPHTGISARQAEAGRYDLVVLANRLPVDRTTDEAGRPGWRQSPGGLVTALHPIMKQRAGAWIGWHGLPGPAPSPFVHDDIHLHPIALTADDVEGYYEGQSNATIWPLYHDGVEQPVFDRAWQDRYRAVNLRFAQAAARVAAPGALVWVHDYHLQLVPGMLRELRPDLRIGFFLHIPFPPVELFCQMPMREEIMRGLLGADLVGFQHAQGTRNFRTLAAELLGAEITDTGIRYQGRDVAADTFPISIDVAEQQRLGTDPAVRSRAAQIRRELGDPRTVILAVDRLDYTKGIECRLRAYEELLSRQGLDPADTVLVQVAVPTRQQIDQYQALRERVEREVSRINGEHAGIGRMPVHYLHQSFDRAELAALYLAADVMAVTPLRDGMNLVAKEYVATRADGTGALVLSEFAGAAAELRQAWLVNPHDLDALEQALAGAAFADADEQRRRMAPMREHLRRHDVNAWAAGFLNRLGRIAVGSRTPAPQRAAGSRGRWAEHARGWSARPAGRPVVRSSSGDTAALARD</sequence>
<dbReference type="Proteomes" id="UP000660339">
    <property type="component" value="Unassembled WGS sequence"/>
</dbReference>
<accession>A0A8J3PGX1</accession>
<name>A0A8J3PGX1_9ACTN</name>
<dbReference type="Pfam" id="PF00982">
    <property type="entry name" value="Glyco_transf_20"/>
    <property type="match status" value="1"/>
</dbReference>
<dbReference type="SUPFAM" id="SSF53756">
    <property type="entry name" value="UDP-Glycosyltransferase/glycogen phosphorylase"/>
    <property type="match status" value="1"/>
</dbReference>
<organism evidence="3 4">
    <name type="scientific">Catellatospora methionotrophica</name>
    <dbReference type="NCBI Taxonomy" id="121620"/>
    <lineage>
        <taxon>Bacteria</taxon>
        <taxon>Bacillati</taxon>
        <taxon>Actinomycetota</taxon>
        <taxon>Actinomycetes</taxon>
        <taxon>Micromonosporales</taxon>
        <taxon>Micromonosporaceae</taxon>
        <taxon>Catellatospora</taxon>
    </lineage>
</organism>
<feature type="region of interest" description="Disordered" evidence="2">
    <location>
        <begin position="481"/>
        <end position="525"/>
    </location>
</feature>
<reference evidence="3" key="1">
    <citation type="submission" date="2021-01" db="EMBL/GenBank/DDBJ databases">
        <title>Whole genome shotgun sequence of Catellatospora methionotrophica NBRC 14553.</title>
        <authorList>
            <person name="Komaki H."/>
            <person name="Tamura T."/>
        </authorList>
    </citation>
    <scope>NUCLEOTIDE SEQUENCE</scope>
    <source>
        <strain evidence="3">NBRC 14553</strain>
    </source>
</reference>
<gene>
    <name evidence="3" type="primary">otsA_2</name>
    <name evidence="3" type="ORF">Cme02nite_31030</name>
</gene>
<dbReference type="CDD" id="cd03788">
    <property type="entry name" value="GT20_TPS"/>
    <property type="match status" value="1"/>
</dbReference>
<proteinExistence type="inferred from homology"/>
<dbReference type="PANTHER" id="PTHR10788:SF106">
    <property type="entry name" value="BCDNA.GH08860"/>
    <property type="match status" value="1"/>
</dbReference>
<dbReference type="Gene3D" id="3.40.50.2000">
    <property type="entry name" value="Glycogen Phosphorylase B"/>
    <property type="match status" value="2"/>
</dbReference>
<evidence type="ECO:0000313" key="4">
    <source>
        <dbReference type="Proteomes" id="UP000660339"/>
    </source>
</evidence>
<comment type="similarity">
    <text evidence="1">Belongs to the glycosyltransferase 20 family.</text>
</comment>
<dbReference type="RefSeq" id="WP_166378288.1">
    <property type="nucleotide sequence ID" value="NZ_BAAATT010000007.1"/>
</dbReference>
<protein>
    <submittedName>
        <fullName evidence="3">Trehalose-6-phosphate synthase</fullName>
    </submittedName>
</protein>
<dbReference type="AlphaFoldDB" id="A0A8J3PGX1"/>
<evidence type="ECO:0000256" key="2">
    <source>
        <dbReference type="SAM" id="MobiDB-lite"/>
    </source>
</evidence>
<dbReference type="GO" id="GO:0005992">
    <property type="term" value="P:trehalose biosynthetic process"/>
    <property type="evidence" value="ECO:0007669"/>
    <property type="project" value="InterPro"/>
</dbReference>